<reference evidence="2" key="1">
    <citation type="submission" date="2021-01" db="EMBL/GenBank/DDBJ databases">
        <title>Adiantum capillus-veneris genome.</title>
        <authorList>
            <person name="Fang Y."/>
            <person name="Liao Q."/>
        </authorList>
    </citation>
    <scope>NUCLEOTIDE SEQUENCE</scope>
    <source>
        <strain evidence="2">H3</strain>
        <tissue evidence="2">Leaf</tissue>
    </source>
</reference>
<dbReference type="AlphaFoldDB" id="A0A9D4UEU8"/>
<feature type="non-terminal residue" evidence="2">
    <location>
        <position position="1"/>
    </location>
</feature>
<name>A0A9D4UEU8_ADICA</name>
<comment type="caution">
    <text evidence="2">The sequence shown here is derived from an EMBL/GenBank/DDBJ whole genome shotgun (WGS) entry which is preliminary data.</text>
</comment>
<evidence type="ECO:0000256" key="1">
    <source>
        <dbReference type="SAM" id="MobiDB-lite"/>
    </source>
</evidence>
<dbReference type="EMBL" id="JABFUD020000018">
    <property type="protein sequence ID" value="KAI5066372.1"/>
    <property type="molecule type" value="Genomic_DNA"/>
</dbReference>
<proteinExistence type="predicted"/>
<evidence type="ECO:0000313" key="3">
    <source>
        <dbReference type="Proteomes" id="UP000886520"/>
    </source>
</evidence>
<accession>A0A9D4UEU8</accession>
<feature type="compositionally biased region" description="Polar residues" evidence="1">
    <location>
        <begin position="65"/>
        <end position="74"/>
    </location>
</feature>
<evidence type="ECO:0000313" key="2">
    <source>
        <dbReference type="EMBL" id="KAI5066372.1"/>
    </source>
</evidence>
<gene>
    <name evidence="2" type="ORF">GOP47_0018996</name>
</gene>
<organism evidence="2 3">
    <name type="scientific">Adiantum capillus-veneris</name>
    <name type="common">Maidenhair fern</name>
    <dbReference type="NCBI Taxonomy" id="13818"/>
    <lineage>
        <taxon>Eukaryota</taxon>
        <taxon>Viridiplantae</taxon>
        <taxon>Streptophyta</taxon>
        <taxon>Embryophyta</taxon>
        <taxon>Tracheophyta</taxon>
        <taxon>Polypodiopsida</taxon>
        <taxon>Polypodiidae</taxon>
        <taxon>Polypodiales</taxon>
        <taxon>Pteridineae</taxon>
        <taxon>Pteridaceae</taxon>
        <taxon>Vittarioideae</taxon>
        <taxon>Adiantum</taxon>
    </lineage>
</organism>
<dbReference type="Proteomes" id="UP000886520">
    <property type="component" value="Chromosome 18"/>
</dbReference>
<sequence length="95" mass="10702">GYSISSYIRETDDVVPLRVVTRAQIQNAGIQTDEIARTRATKENADKSLLAKWKHTSRRKKSSKESIPNMSKQATEPKVGHEEQQPPLKDEVVVT</sequence>
<keyword evidence="3" id="KW-1185">Reference proteome</keyword>
<feature type="region of interest" description="Disordered" evidence="1">
    <location>
        <begin position="39"/>
        <end position="95"/>
    </location>
</feature>
<protein>
    <submittedName>
        <fullName evidence="2">Uncharacterized protein</fullName>
    </submittedName>
</protein>
<feature type="compositionally biased region" description="Basic and acidic residues" evidence="1">
    <location>
        <begin position="78"/>
        <end position="95"/>
    </location>
</feature>
<feature type="compositionally biased region" description="Basic residues" evidence="1">
    <location>
        <begin position="52"/>
        <end position="62"/>
    </location>
</feature>